<dbReference type="BioCyc" id="PSP1104324:GJSN-2608-MONOMER"/>
<organism evidence="2 3">
    <name type="scientific">Pyrobaculum ferrireducens</name>
    <dbReference type="NCBI Taxonomy" id="1104324"/>
    <lineage>
        <taxon>Archaea</taxon>
        <taxon>Thermoproteota</taxon>
        <taxon>Thermoprotei</taxon>
        <taxon>Thermoproteales</taxon>
        <taxon>Thermoproteaceae</taxon>
        <taxon>Pyrobaculum</taxon>
    </lineage>
</organism>
<feature type="coiled-coil region" evidence="1">
    <location>
        <begin position="20"/>
        <end position="47"/>
    </location>
</feature>
<dbReference type="HOGENOM" id="CLU_191937_0_0_2"/>
<proteinExistence type="predicted"/>
<accession>G7VE78</accession>
<evidence type="ECO:0000313" key="3">
    <source>
        <dbReference type="Proteomes" id="UP000005867"/>
    </source>
</evidence>
<dbReference type="AlphaFoldDB" id="G7VE78"/>
<dbReference type="Proteomes" id="UP000005867">
    <property type="component" value="Chromosome"/>
</dbReference>
<reference evidence="2 3" key="1">
    <citation type="journal article" date="2012" name="J. Bacteriol.">
        <title>Complete genome sequence of strain 1860, a crenarchaeon of the genus pyrobaculum able to grow with various electron acceptors.</title>
        <authorList>
            <person name="Mardanov A.V."/>
            <person name="Gumerov V.M."/>
            <person name="Slobodkina G.B."/>
            <person name="Beletsky A.V."/>
            <person name="Bonch-Osmolovskaya E.A."/>
            <person name="Ravin N.V."/>
            <person name="Skryabin K.G."/>
        </authorList>
    </citation>
    <scope>NUCLEOTIDE SEQUENCE [LARGE SCALE GENOMIC DNA]</scope>
    <source>
        <strain evidence="2 3">1860</strain>
    </source>
</reference>
<sequence>MLEALKGSKTWDEFLRELAQEAVKRRREDARKALAELLEEEAVERARWTRY</sequence>
<evidence type="ECO:0000256" key="1">
    <source>
        <dbReference type="SAM" id="Coils"/>
    </source>
</evidence>
<dbReference type="EMBL" id="CP003098">
    <property type="protein sequence ID" value="AET34048.1"/>
    <property type="molecule type" value="Genomic_DNA"/>
</dbReference>
<name>G7VE78_9CREN</name>
<protein>
    <submittedName>
        <fullName evidence="2">Uncharacterized protein</fullName>
    </submittedName>
</protein>
<gene>
    <name evidence="2" type="ORF">P186_2664</name>
</gene>
<keyword evidence="3" id="KW-1185">Reference proteome</keyword>
<evidence type="ECO:0000313" key="2">
    <source>
        <dbReference type="EMBL" id="AET34048.1"/>
    </source>
</evidence>
<dbReference type="KEGG" id="pyr:P186_2664"/>
<dbReference type="STRING" id="1104324.P186_2664"/>
<keyword evidence="1" id="KW-0175">Coiled coil</keyword>